<keyword evidence="4 6" id="KW-0804">Transcription</keyword>
<dbReference type="PANTHER" id="PTHR33057">
    <property type="entry name" value="TRANSCRIPTION REPRESSOR OFP7-RELATED"/>
    <property type="match status" value="1"/>
</dbReference>
<name>A0ABD0U0X3_DENTH</name>
<keyword evidence="2 6" id="KW-0678">Repressor</keyword>
<dbReference type="InterPro" id="IPR038933">
    <property type="entry name" value="Ovate"/>
</dbReference>
<dbReference type="NCBIfam" id="TIGR01568">
    <property type="entry name" value="A_thal_3678"/>
    <property type="match status" value="1"/>
</dbReference>
<feature type="domain" description="OVATE" evidence="8">
    <location>
        <begin position="110"/>
        <end position="169"/>
    </location>
</feature>
<keyword evidence="3 6" id="KW-0805">Transcription regulation</keyword>
<evidence type="ECO:0000256" key="3">
    <source>
        <dbReference type="ARBA" id="ARBA00023015"/>
    </source>
</evidence>
<feature type="compositionally biased region" description="Basic and acidic residues" evidence="7">
    <location>
        <begin position="195"/>
        <end position="204"/>
    </location>
</feature>
<comment type="subcellular location">
    <subcellularLocation>
        <location evidence="1 6">Nucleus</location>
    </subcellularLocation>
</comment>
<evidence type="ECO:0000256" key="1">
    <source>
        <dbReference type="ARBA" id="ARBA00004123"/>
    </source>
</evidence>
<dbReference type="GO" id="GO:0005634">
    <property type="term" value="C:nucleus"/>
    <property type="evidence" value="ECO:0007669"/>
    <property type="project" value="UniProtKB-SubCell"/>
</dbReference>
<evidence type="ECO:0000259" key="8">
    <source>
        <dbReference type="PROSITE" id="PS51754"/>
    </source>
</evidence>
<feature type="region of interest" description="Disordered" evidence="7">
    <location>
        <begin position="46"/>
        <end position="99"/>
    </location>
</feature>
<reference evidence="9 10" key="1">
    <citation type="journal article" date="2024" name="Plant Biotechnol. J.">
        <title>Dendrobium thyrsiflorum genome and its molecular insights into genes involved in important horticultural traits.</title>
        <authorList>
            <person name="Chen B."/>
            <person name="Wang J.Y."/>
            <person name="Zheng P.J."/>
            <person name="Li K.L."/>
            <person name="Liang Y.M."/>
            <person name="Chen X.F."/>
            <person name="Zhang C."/>
            <person name="Zhao X."/>
            <person name="He X."/>
            <person name="Zhang G.Q."/>
            <person name="Liu Z.J."/>
            <person name="Xu Q."/>
        </authorList>
    </citation>
    <scope>NUCLEOTIDE SEQUENCE [LARGE SCALE GENOMIC DNA]</scope>
    <source>
        <strain evidence="9">GZMU011</strain>
    </source>
</reference>
<protein>
    <recommendedName>
        <fullName evidence="6">Transcription repressor</fullName>
    </recommendedName>
    <alternativeName>
        <fullName evidence="6">Ovate family protein</fullName>
    </alternativeName>
</protein>
<accession>A0ABD0U0X3</accession>
<dbReference type="PANTHER" id="PTHR33057:SF70">
    <property type="entry name" value="TRANSCRIPTION REPRESSOR-RELATED"/>
    <property type="match status" value="1"/>
</dbReference>
<dbReference type="Pfam" id="PF04844">
    <property type="entry name" value="Ovate"/>
    <property type="match status" value="1"/>
</dbReference>
<comment type="function">
    <text evidence="6">Transcriptional repressor that regulates multiple aspects of plant growth and development.</text>
</comment>
<dbReference type="AlphaFoldDB" id="A0ABD0U0X3"/>
<dbReference type="InterPro" id="IPR006458">
    <property type="entry name" value="Ovate_C"/>
</dbReference>
<keyword evidence="10" id="KW-1185">Reference proteome</keyword>
<keyword evidence="5 6" id="KW-0539">Nucleus</keyword>
<feature type="region of interest" description="Disordered" evidence="7">
    <location>
        <begin position="178"/>
        <end position="204"/>
    </location>
</feature>
<dbReference type="PROSITE" id="PS51754">
    <property type="entry name" value="OVATE"/>
    <property type="match status" value="1"/>
</dbReference>
<evidence type="ECO:0000256" key="2">
    <source>
        <dbReference type="ARBA" id="ARBA00022491"/>
    </source>
</evidence>
<evidence type="ECO:0000313" key="10">
    <source>
        <dbReference type="Proteomes" id="UP001552299"/>
    </source>
</evidence>
<evidence type="ECO:0000313" key="9">
    <source>
        <dbReference type="EMBL" id="KAL0905502.1"/>
    </source>
</evidence>
<feature type="compositionally biased region" description="Polar residues" evidence="7">
    <location>
        <begin position="47"/>
        <end position="59"/>
    </location>
</feature>
<feature type="compositionally biased region" description="Basic residues" evidence="7">
    <location>
        <begin position="82"/>
        <end position="99"/>
    </location>
</feature>
<proteinExistence type="predicted"/>
<organism evidence="9 10">
    <name type="scientific">Dendrobium thyrsiflorum</name>
    <name type="common">Pinecone-like raceme dendrobium</name>
    <name type="synonym">Orchid</name>
    <dbReference type="NCBI Taxonomy" id="117978"/>
    <lineage>
        <taxon>Eukaryota</taxon>
        <taxon>Viridiplantae</taxon>
        <taxon>Streptophyta</taxon>
        <taxon>Embryophyta</taxon>
        <taxon>Tracheophyta</taxon>
        <taxon>Spermatophyta</taxon>
        <taxon>Magnoliopsida</taxon>
        <taxon>Liliopsida</taxon>
        <taxon>Asparagales</taxon>
        <taxon>Orchidaceae</taxon>
        <taxon>Epidendroideae</taxon>
        <taxon>Malaxideae</taxon>
        <taxon>Dendrobiinae</taxon>
        <taxon>Dendrobium</taxon>
    </lineage>
</organism>
<evidence type="ECO:0000256" key="4">
    <source>
        <dbReference type="ARBA" id="ARBA00023163"/>
    </source>
</evidence>
<feature type="compositionally biased region" description="Low complexity" evidence="7">
    <location>
        <begin position="60"/>
        <end position="76"/>
    </location>
</feature>
<evidence type="ECO:0000256" key="5">
    <source>
        <dbReference type="ARBA" id="ARBA00023242"/>
    </source>
</evidence>
<sequence length="204" mass="22791">MSSPPRRFMVQHPVVVDVGCVCRRSIFSSLFSASSFSSYSLKERTSKSVSSSGPSDTTYSPGAATISSFSSSPSPAKQATSGRKREKKSREVKRRKSKERKGVVEESVAVLKESLNPYFDFYESMLVMIMEKEMYGWEDLCQLLHQYLSLNSSCHHHIILRAFADVWNDVFSPAAEFPGGSTATTGSELIPQPESHGRREDEFK</sequence>
<dbReference type="GO" id="GO:0045892">
    <property type="term" value="P:negative regulation of DNA-templated transcription"/>
    <property type="evidence" value="ECO:0007669"/>
    <property type="project" value="UniProtKB-UniRule"/>
</dbReference>
<gene>
    <name evidence="9" type="ORF">M5K25_023926</name>
</gene>
<dbReference type="EMBL" id="JANQDX010000018">
    <property type="protein sequence ID" value="KAL0905502.1"/>
    <property type="molecule type" value="Genomic_DNA"/>
</dbReference>
<comment type="caution">
    <text evidence="9">The sequence shown here is derived from an EMBL/GenBank/DDBJ whole genome shotgun (WGS) entry which is preliminary data.</text>
</comment>
<evidence type="ECO:0000256" key="7">
    <source>
        <dbReference type="SAM" id="MobiDB-lite"/>
    </source>
</evidence>
<evidence type="ECO:0000256" key="6">
    <source>
        <dbReference type="RuleBase" id="RU367028"/>
    </source>
</evidence>
<dbReference type="Proteomes" id="UP001552299">
    <property type="component" value="Unassembled WGS sequence"/>
</dbReference>